<dbReference type="SMART" id="SM00174">
    <property type="entry name" value="RHO"/>
    <property type="match status" value="1"/>
</dbReference>
<dbReference type="AlphaFoldDB" id="A0A9C6TAD0"/>
<dbReference type="GeneID" id="117576202"/>
<dbReference type="GO" id="GO:0005770">
    <property type="term" value="C:late endosome"/>
    <property type="evidence" value="ECO:0007669"/>
    <property type="project" value="TreeGrafter"/>
</dbReference>
<organism evidence="4 5">
    <name type="scientific">Drosophila albomicans</name>
    <name type="common">Fruit fly</name>
    <dbReference type="NCBI Taxonomy" id="7291"/>
    <lineage>
        <taxon>Eukaryota</taxon>
        <taxon>Metazoa</taxon>
        <taxon>Ecdysozoa</taxon>
        <taxon>Arthropoda</taxon>
        <taxon>Hexapoda</taxon>
        <taxon>Insecta</taxon>
        <taxon>Pterygota</taxon>
        <taxon>Neoptera</taxon>
        <taxon>Endopterygota</taxon>
        <taxon>Diptera</taxon>
        <taxon>Brachycera</taxon>
        <taxon>Muscomorpha</taxon>
        <taxon>Ephydroidea</taxon>
        <taxon>Drosophilidae</taxon>
        <taxon>Drosophila</taxon>
    </lineage>
</organism>
<dbReference type="Proteomes" id="UP000515160">
    <property type="component" value="Chromosome 2R"/>
</dbReference>
<evidence type="ECO:0000256" key="2">
    <source>
        <dbReference type="ARBA" id="ARBA00022741"/>
    </source>
</evidence>
<dbReference type="GO" id="GO:0003924">
    <property type="term" value="F:GTPase activity"/>
    <property type="evidence" value="ECO:0007669"/>
    <property type="project" value="InterPro"/>
</dbReference>
<sequence length="101" mass="11445">MSQNNKSMLKILLLGDEFVGKSCLVHRYVYGGYSEKNLNEFPVALVGTKIDLENEREVSTQEAQKWCDDLLIPYFECSAQDGTNVKAAFHALLLRVMNSRT</sequence>
<name>A0A9C6TAD0_DROAB</name>
<keyword evidence="3" id="KW-0342">GTP-binding</keyword>
<dbReference type="GO" id="GO:0045335">
    <property type="term" value="C:phagocytic vesicle"/>
    <property type="evidence" value="ECO:0007669"/>
    <property type="project" value="TreeGrafter"/>
</dbReference>
<dbReference type="GO" id="GO:0005829">
    <property type="term" value="C:cytosol"/>
    <property type="evidence" value="ECO:0007669"/>
    <property type="project" value="GOC"/>
</dbReference>
<evidence type="ECO:0000313" key="4">
    <source>
        <dbReference type="Proteomes" id="UP000515160"/>
    </source>
</evidence>
<dbReference type="Pfam" id="PF00071">
    <property type="entry name" value="Ras"/>
    <property type="match status" value="2"/>
</dbReference>
<dbReference type="PROSITE" id="PS51419">
    <property type="entry name" value="RAB"/>
    <property type="match status" value="1"/>
</dbReference>
<dbReference type="GO" id="GO:0005525">
    <property type="term" value="F:GTP binding"/>
    <property type="evidence" value="ECO:0007669"/>
    <property type="project" value="UniProtKB-KW"/>
</dbReference>
<comment type="similarity">
    <text evidence="1">Belongs to the small GTPase superfamily. Rab family.</text>
</comment>
<dbReference type="PANTHER" id="PTHR47981">
    <property type="entry name" value="RAB FAMILY"/>
    <property type="match status" value="1"/>
</dbReference>
<dbReference type="SUPFAM" id="SSF52540">
    <property type="entry name" value="P-loop containing nucleoside triphosphate hydrolases"/>
    <property type="match status" value="1"/>
</dbReference>
<keyword evidence="4" id="KW-1185">Reference proteome</keyword>
<dbReference type="RefSeq" id="XP_051862877.1">
    <property type="nucleotide sequence ID" value="XM_052006917.1"/>
</dbReference>
<dbReference type="PANTHER" id="PTHR47981:SF1">
    <property type="entry name" value="RE17845P"/>
    <property type="match status" value="1"/>
</dbReference>
<gene>
    <name evidence="5" type="primary">LOC117576202</name>
</gene>
<accession>A0A9C6TAD0</accession>
<proteinExistence type="inferred from homology"/>
<evidence type="ECO:0000313" key="5">
    <source>
        <dbReference type="RefSeq" id="XP_051862877.1"/>
    </source>
</evidence>
<dbReference type="SMART" id="SM00173">
    <property type="entry name" value="RAS"/>
    <property type="match status" value="1"/>
</dbReference>
<keyword evidence="2" id="KW-0547">Nucleotide-binding</keyword>
<evidence type="ECO:0000256" key="1">
    <source>
        <dbReference type="ARBA" id="ARBA00006270"/>
    </source>
</evidence>
<dbReference type="GO" id="GO:0042147">
    <property type="term" value="P:retrograde transport, endosome to Golgi"/>
    <property type="evidence" value="ECO:0007669"/>
    <property type="project" value="TreeGrafter"/>
</dbReference>
<protein>
    <submittedName>
        <fullName evidence="5">Ras-like protein RAS2</fullName>
    </submittedName>
</protein>
<evidence type="ECO:0000256" key="3">
    <source>
        <dbReference type="ARBA" id="ARBA00023134"/>
    </source>
</evidence>
<dbReference type="Gene3D" id="3.40.50.300">
    <property type="entry name" value="P-loop containing nucleotide triphosphate hydrolases"/>
    <property type="match status" value="2"/>
</dbReference>
<dbReference type="InterPro" id="IPR001806">
    <property type="entry name" value="Small_GTPase"/>
</dbReference>
<dbReference type="PROSITE" id="PS51421">
    <property type="entry name" value="RAS"/>
    <property type="match status" value="1"/>
</dbReference>
<dbReference type="OrthoDB" id="265044at2759"/>
<dbReference type="SMART" id="SM00175">
    <property type="entry name" value="RAB"/>
    <property type="match status" value="1"/>
</dbReference>
<dbReference type="InterPro" id="IPR027417">
    <property type="entry name" value="P-loop_NTPase"/>
</dbReference>
<reference evidence="5" key="1">
    <citation type="submission" date="2025-08" db="UniProtKB">
        <authorList>
            <consortium name="RefSeq"/>
        </authorList>
    </citation>
    <scope>IDENTIFICATION</scope>
    <source>
        <strain evidence="5">15112-1751.03</strain>
        <tissue evidence="5">Whole Adult</tissue>
    </source>
</reference>
<dbReference type="GO" id="GO:0005764">
    <property type="term" value="C:lysosome"/>
    <property type="evidence" value="ECO:0007669"/>
    <property type="project" value="TreeGrafter"/>
</dbReference>